<dbReference type="KEGG" id="sgq:SGLAD_v1c03630"/>
<evidence type="ECO:0000313" key="2">
    <source>
        <dbReference type="Proteomes" id="UP000294309"/>
    </source>
</evidence>
<proteinExistence type="predicted"/>
<keyword evidence="2" id="KW-1185">Reference proteome</keyword>
<dbReference type="NCBIfam" id="NF045836">
    <property type="entry name" value="MMB_0454_fam"/>
    <property type="match status" value="1"/>
</dbReference>
<evidence type="ECO:0000313" key="1">
    <source>
        <dbReference type="EMBL" id="QBQ07562.1"/>
    </source>
</evidence>
<gene>
    <name evidence="1" type="ORF">SGLAD_v1c03630</name>
</gene>
<dbReference type="Proteomes" id="UP000294309">
    <property type="component" value="Chromosome"/>
</dbReference>
<protein>
    <submittedName>
        <fullName evidence="1">Uncharacterized protein</fullName>
    </submittedName>
</protein>
<reference evidence="1 2" key="1">
    <citation type="submission" date="2019-03" db="EMBL/GenBank/DDBJ databases">
        <title>Complete genome sequence of Spiroplasma gladiatoris TG-1 (DSM 22552).</title>
        <authorList>
            <person name="Lin Y.-C."/>
            <person name="Chou L."/>
            <person name="Kuo C.-H."/>
        </authorList>
    </citation>
    <scope>NUCLEOTIDE SEQUENCE [LARGE SCALE GENOMIC DNA]</scope>
    <source>
        <strain evidence="1 2">TG-1</strain>
    </source>
</reference>
<name>A0A4P7AHA7_9MOLU</name>
<dbReference type="RefSeq" id="WP_134297353.1">
    <property type="nucleotide sequence ID" value="NZ_CP038013.1"/>
</dbReference>
<sequence>MYISIDYNEKGNLEIEEKAIEKMIEFHVISNTKGITDVKASFSLHHENTLFILIKLFVKNKEELEINEKELTSKIEKSIQKTFLYKPKNVAFAYIKK</sequence>
<dbReference type="AlphaFoldDB" id="A0A4P7AHA7"/>
<dbReference type="InterPro" id="IPR054781">
    <property type="entry name" value="Asp23-rel"/>
</dbReference>
<accession>A0A4P7AHA7</accession>
<dbReference type="OrthoDB" id="400125at2"/>
<dbReference type="EMBL" id="CP038013">
    <property type="protein sequence ID" value="QBQ07562.1"/>
    <property type="molecule type" value="Genomic_DNA"/>
</dbReference>
<organism evidence="1 2">
    <name type="scientific">Spiroplasma gladiatoris</name>
    <dbReference type="NCBI Taxonomy" id="2143"/>
    <lineage>
        <taxon>Bacteria</taxon>
        <taxon>Bacillati</taxon>
        <taxon>Mycoplasmatota</taxon>
        <taxon>Mollicutes</taxon>
        <taxon>Entomoplasmatales</taxon>
        <taxon>Spiroplasmataceae</taxon>
        <taxon>Spiroplasma</taxon>
    </lineage>
</organism>